<dbReference type="Pfam" id="PF07690">
    <property type="entry name" value="MFS_1"/>
    <property type="match status" value="2"/>
</dbReference>
<feature type="transmembrane region" description="Helical" evidence="3">
    <location>
        <begin position="540"/>
        <end position="563"/>
    </location>
</feature>
<dbReference type="InterPro" id="IPR011701">
    <property type="entry name" value="MFS"/>
</dbReference>
<evidence type="ECO:0000256" key="2">
    <source>
        <dbReference type="SAM" id="MobiDB-lite"/>
    </source>
</evidence>
<feature type="transmembrane region" description="Helical" evidence="3">
    <location>
        <begin position="173"/>
        <end position="192"/>
    </location>
</feature>
<name>A0AAV4IHS8_9GAST</name>
<dbReference type="SUPFAM" id="SSF103473">
    <property type="entry name" value="MFS general substrate transporter"/>
    <property type="match status" value="1"/>
</dbReference>
<dbReference type="PANTHER" id="PTHR11360:SF284">
    <property type="entry name" value="EG:103B4.3 PROTEIN-RELATED"/>
    <property type="match status" value="1"/>
</dbReference>
<feature type="region of interest" description="Disordered" evidence="2">
    <location>
        <begin position="340"/>
        <end position="360"/>
    </location>
</feature>
<organism evidence="5 6">
    <name type="scientific">Elysia marginata</name>
    <dbReference type="NCBI Taxonomy" id="1093978"/>
    <lineage>
        <taxon>Eukaryota</taxon>
        <taxon>Metazoa</taxon>
        <taxon>Spiralia</taxon>
        <taxon>Lophotrochozoa</taxon>
        <taxon>Mollusca</taxon>
        <taxon>Gastropoda</taxon>
        <taxon>Heterobranchia</taxon>
        <taxon>Euthyneura</taxon>
        <taxon>Panpulmonata</taxon>
        <taxon>Sacoglossa</taxon>
        <taxon>Placobranchoidea</taxon>
        <taxon>Plakobranchidae</taxon>
        <taxon>Elysia</taxon>
    </lineage>
</organism>
<keyword evidence="3" id="KW-1133">Transmembrane helix</keyword>
<dbReference type="AlphaFoldDB" id="A0AAV4IHS8"/>
<feature type="transmembrane region" description="Helical" evidence="3">
    <location>
        <begin position="419"/>
        <end position="438"/>
    </location>
</feature>
<dbReference type="InterPro" id="IPR020846">
    <property type="entry name" value="MFS_dom"/>
</dbReference>
<feature type="transmembrane region" description="Helical" evidence="3">
    <location>
        <begin position="84"/>
        <end position="102"/>
    </location>
</feature>
<keyword evidence="6" id="KW-1185">Reference proteome</keyword>
<dbReference type="GO" id="GO:0016020">
    <property type="term" value="C:membrane"/>
    <property type="evidence" value="ECO:0007669"/>
    <property type="project" value="UniProtKB-SubCell"/>
</dbReference>
<comment type="subcellular location">
    <subcellularLocation>
        <location evidence="1">Membrane</location>
        <topology evidence="1">Multi-pass membrane protein</topology>
    </subcellularLocation>
</comment>
<evidence type="ECO:0000313" key="6">
    <source>
        <dbReference type="Proteomes" id="UP000762676"/>
    </source>
</evidence>
<evidence type="ECO:0000259" key="4">
    <source>
        <dbReference type="PROSITE" id="PS50850"/>
    </source>
</evidence>
<feature type="transmembrane region" description="Helical" evidence="3">
    <location>
        <begin position="56"/>
        <end position="77"/>
    </location>
</feature>
<proteinExistence type="predicted"/>
<dbReference type="PANTHER" id="PTHR11360">
    <property type="entry name" value="MONOCARBOXYLATE TRANSPORTER"/>
    <property type="match status" value="1"/>
</dbReference>
<feature type="transmembrane region" description="Helical" evidence="3">
    <location>
        <begin position="108"/>
        <end position="135"/>
    </location>
</feature>
<evidence type="ECO:0000256" key="3">
    <source>
        <dbReference type="SAM" id="Phobius"/>
    </source>
</evidence>
<dbReference type="Proteomes" id="UP000762676">
    <property type="component" value="Unassembled WGS sequence"/>
</dbReference>
<dbReference type="InterPro" id="IPR036259">
    <property type="entry name" value="MFS_trans_sf"/>
</dbReference>
<feature type="transmembrane region" description="Helical" evidence="3">
    <location>
        <begin position="512"/>
        <end position="534"/>
    </location>
</feature>
<sequence>MTSSQPLRAVPDGGYGWVIVFCSFMIHFLGPGMVISLSVMYVAWLEEFGSSRSLTSWTVSLAIAVFLSVGPLVSSLAHRFGNQATVVAGAVLFCVGFCLSFFVTSVTMLIICIGCISGIGCGFTYLPAIASVAVYFDKRRSLALGIATSGTGIGSFVLAPVFHWLILTYGWRGTLLIGGAFQLNLCALGLLMRPLNPVEYEKKVSRRYESAPDLTVSESLLKPKSGGVAEREYPQHFSSLKDTNVQLCNDLHGDYMAYQVKATNGDGCTKHPGAGGSLRHLAAPPTWDSSRAFSSALELNGTPGLHTNGVEKNHLALEVMMSGSLHSLSMIDRNGTALRPDEAASSGSLRTSAPDAARPTGEKPGCLAVFLSVFTNFSLLKRPDFLAFTISNVLTNLSYLMPVLYMVDRATASGISKASSAALVSVYGAGNVIGRLICGFLGDRNIVDRTLLYVIDLALCGLATCLSPLCGGSIALHGLYAFIFGATIGAFTAMVPMVTVDIMGVSLVGQAYGVVLLFSGIPSAFGPPLAGFVFDWTGDFTASFVLHGVFVLLSALVLLPVLVHKRVRK</sequence>
<feature type="transmembrane region" description="Helical" evidence="3">
    <location>
        <begin position="480"/>
        <end position="500"/>
    </location>
</feature>
<keyword evidence="3" id="KW-0472">Membrane</keyword>
<feature type="transmembrane region" description="Helical" evidence="3">
    <location>
        <begin position="142"/>
        <end position="167"/>
    </location>
</feature>
<dbReference type="GO" id="GO:0008028">
    <property type="term" value="F:monocarboxylic acid transmembrane transporter activity"/>
    <property type="evidence" value="ECO:0007669"/>
    <property type="project" value="TreeGrafter"/>
</dbReference>
<feature type="transmembrane region" description="Helical" evidence="3">
    <location>
        <begin position="15"/>
        <end position="44"/>
    </location>
</feature>
<feature type="transmembrane region" description="Helical" evidence="3">
    <location>
        <begin position="450"/>
        <end position="474"/>
    </location>
</feature>
<evidence type="ECO:0000256" key="1">
    <source>
        <dbReference type="ARBA" id="ARBA00004141"/>
    </source>
</evidence>
<feature type="transmembrane region" description="Helical" evidence="3">
    <location>
        <begin position="385"/>
        <end position="407"/>
    </location>
</feature>
<protein>
    <submittedName>
        <fullName evidence="5">Monocarboxylate transporter 9</fullName>
    </submittedName>
</protein>
<feature type="domain" description="Major facilitator superfamily (MFS) profile" evidence="4">
    <location>
        <begin position="16"/>
        <end position="566"/>
    </location>
</feature>
<comment type="caution">
    <text evidence="5">The sequence shown here is derived from an EMBL/GenBank/DDBJ whole genome shotgun (WGS) entry which is preliminary data.</text>
</comment>
<reference evidence="5 6" key="1">
    <citation type="journal article" date="2021" name="Elife">
        <title>Chloroplast acquisition without the gene transfer in kleptoplastic sea slugs, Plakobranchus ocellatus.</title>
        <authorList>
            <person name="Maeda T."/>
            <person name="Takahashi S."/>
            <person name="Yoshida T."/>
            <person name="Shimamura S."/>
            <person name="Takaki Y."/>
            <person name="Nagai Y."/>
            <person name="Toyoda A."/>
            <person name="Suzuki Y."/>
            <person name="Arimoto A."/>
            <person name="Ishii H."/>
            <person name="Satoh N."/>
            <person name="Nishiyama T."/>
            <person name="Hasebe M."/>
            <person name="Maruyama T."/>
            <person name="Minagawa J."/>
            <person name="Obokata J."/>
            <person name="Shigenobu S."/>
        </authorList>
    </citation>
    <scope>NUCLEOTIDE SEQUENCE [LARGE SCALE GENOMIC DNA]</scope>
</reference>
<accession>A0AAV4IHS8</accession>
<keyword evidence="3" id="KW-0812">Transmembrane</keyword>
<gene>
    <name evidence="5" type="ORF">ElyMa_001280200</name>
</gene>
<dbReference type="InterPro" id="IPR050327">
    <property type="entry name" value="Proton-linked_MCT"/>
</dbReference>
<dbReference type="Gene3D" id="1.20.1250.20">
    <property type="entry name" value="MFS general substrate transporter like domains"/>
    <property type="match status" value="2"/>
</dbReference>
<dbReference type="PROSITE" id="PS50850">
    <property type="entry name" value="MFS"/>
    <property type="match status" value="1"/>
</dbReference>
<dbReference type="EMBL" id="BMAT01002529">
    <property type="protein sequence ID" value="GFS08662.1"/>
    <property type="molecule type" value="Genomic_DNA"/>
</dbReference>
<evidence type="ECO:0000313" key="5">
    <source>
        <dbReference type="EMBL" id="GFS08662.1"/>
    </source>
</evidence>
<dbReference type="CDD" id="cd17352">
    <property type="entry name" value="MFS_MCT_SLC16"/>
    <property type="match status" value="1"/>
</dbReference>